<dbReference type="SUPFAM" id="SSF103473">
    <property type="entry name" value="MFS general substrate transporter"/>
    <property type="match status" value="1"/>
</dbReference>
<dbReference type="AlphaFoldDB" id="A0AAN6ZS26"/>
<evidence type="ECO:0000313" key="2">
    <source>
        <dbReference type="EMBL" id="KAK4148837.1"/>
    </source>
</evidence>
<keyword evidence="3" id="KW-1185">Reference proteome</keyword>
<feature type="transmembrane region" description="Helical" evidence="1">
    <location>
        <begin position="75"/>
        <end position="94"/>
    </location>
</feature>
<dbReference type="InterPro" id="IPR036259">
    <property type="entry name" value="MFS_trans_sf"/>
</dbReference>
<dbReference type="Gene3D" id="1.20.1250.20">
    <property type="entry name" value="MFS general substrate transporter like domains"/>
    <property type="match status" value="1"/>
</dbReference>
<gene>
    <name evidence="2" type="ORF">C8A00DRAFT_38580</name>
</gene>
<keyword evidence="1" id="KW-0812">Transmembrane</keyword>
<dbReference type="Proteomes" id="UP001302745">
    <property type="component" value="Unassembled WGS sequence"/>
</dbReference>
<reference evidence="2" key="2">
    <citation type="submission" date="2023-05" db="EMBL/GenBank/DDBJ databases">
        <authorList>
            <consortium name="Lawrence Berkeley National Laboratory"/>
            <person name="Steindorff A."/>
            <person name="Hensen N."/>
            <person name="Bonometti L."/>
            <person name="Westerberg I."/>
            <person name="Brannstrom I.O."/>
            <person name="Guillou S."/>
            <person name="Cros-Aarteil S."/>
            <person name="Calhoun S."/>
            <person name="Haridas S."/>
            <person name="Kuo A."/>
            <person name="Mondo S."/>
            <person name="Pangilinan J."/>
            <person name="Riley R."/>
            <person name="Labutti K."/>
            <person name="Andreopoulos B."/>
            <person name="Lipzen A."/>
            <person name="Chen C."/>
            <person name="Yanf M."/>
            <person name="Daum C."/>
            <person name="Ng V."/>
            <person name="Clum A."/>
            <person name="Ohm R."/>
            <person name="Martin F."/>
            <person name="Silar P."/>
            <person name="Natvig D."/>
            <person name="Lalanne C."/>
            <person name="Gautier V."/>
            <person name="Ament-Velasquez S.L."/>
            <person name="Kruys A."/>
            <person name="Hutchinson M.I."/>
            <person name="Powell A.J."/>
            <person name="Barry K."/>
            <person name="Miller A.N."/>
            <person name="Grigoriev I.V."/>
            <person name="Debuchy R."/>
            <person name="Gladieux P."/>
            <person name="Thoren M.H."/>
            <person name="Johannesson H."/>
        </authorList>
    </citation>
    <scope>NUCLEOTIDE SEQUENCE</scope>
    <source>
        <strain evidence="2">CBS 538.74</strain>
    </source>
</reference>
<accession>A0AAN6ZS26</accession>
<dbReference type="EMBL" id="MU857249">
    <property type="protein sequence ID" value="KAK4148837.1"/>
    <property type="molecule type" value="Genomic_DNA"/>
</dbReference>
<name>A0AAN6ZS26_9PEZI</name>
<protein>
    <recommendedName>
        <fullName evidence="4">Major facilitator superfamily (MFS) profile domain-containing protein</fullName>
    </recommendedName>
</protein>
<feature type="transmembrane region" description="Helical" evidence="1">
    <location>
        <begin position="7"/>
        <end position="28"/>
    </location>
</feature>
<keyword evidence="1" id="KW-0472">Membrane</keyword>
<sequence length="110" mass="11602">MLYPAIYFCLAVRAFFSILLYPLLLILVKEATPSPAVLGKVNGLAASAGAACRMVAPPVAGYLYAVGKKMDCTALAWYGSAVVAVVGAVQCFSVKRARRDTGKGVEDVEE</sequence>
<comment type="caution">
    <text evidence="2">The sequence shown here is derived from an EMBL/GenBank/DDBJ whole genome shotgun (WGS) entry which is preliminary data.</text>
</comment>
<reference evidence="2" key="1">
    <citation type="journal article" date="2023" name="Mol. Phylogenet. Evol.">
        <title>Genome-scale phylogeny and comparative genomics of the fungal order Sordariales.</title>
        <authorList>
            <person name="Hensen N."/>
            <person name="Bonometti L."/>
            <person name="Westerberg I."/>
            <person name="Brannstrom I.O."/>
            <person name="Guillou S."/>
            <person name="Cros-Aarteil S."/>
            <person name="Calhoun S."/>
            <person name="Haridas S."/>
            <person name="Kuo A."/>
            <person name="Mondo S."/>
            <person name="Pangilinan J."/>
            <person name="Riley R."/>
            <person name="LaButti K."/>
            <person name="Andreopoulos B."/>
            <person name="Lipzen A."/>
            <person name="Chen C."/>
            <person name="Yan M."/>
            <person name="Daum C."/>
            <person name="Ng V."/>
            <person name="Clum A."/>
            <person name="Steindorff A."/>
            <person name="Ohm R.A."/>
            <person name="Martin F."/>
            <person name="Silar P."/>
            <person name="Natvig D.O."/>
            <person name="Lalanne C."/>
            <person name="Gautier V."/>
            <person name="Ament-Velasquez S.L."/>
            <person name="Kruys A."/>
            <person name="Hutchinson M.I."/>
            <person name="Powell A.J."/>
            <person name="Barry K."/>
            <person name="Miller A.N."/>
            <person name="Grigoriev I.V."/>
            <person name="Debuchy R."/>
            <person name="Gladieux P."/>
            <person name="Hiltunen Thoren M."/>
            <person name="Johannesson H."/>
        </authorList>
    </citation>
    <scope>NUCLEOTIDE SEQUENCE</scope>
    <source>
        <strain evidence="2">CBS 538.74</strain>
    </source>
</reference>
<organism evidence="2 3">
    <name type="scientific">Chaetomidium leptoderma</name>
    <dbReference type="NCBI Taxonomy" id="669021"/>
    <lineage>
        <taxon>Eukaryota</taxon>
        <taxon>Fungi</taxon>
        <taxon>Dikarya</taxon>
        <taxon>Ascomycota</taxon>
        <taxon>Pezizomycotina</taxon>
        <taxon>Sordariomycetes</taxon>
        <taxon>Sordariomycetidae</taxon>
        <taxon>Sordariales</taxon>
        <taxon>Chaetomiaceae</taxon>
        <taxon>Chaetomidium</taxon>
    </lineage>
</organism>
<proteinExistence type="predicted"/>
<evidence type="ECO:0000256" key="1">
    <source>
        <dbReference type="SAM" id="Phobius"/>
    </source>
</evidence>
<evidence type="ECO:0008006" key="4">
    <source>
        <dbReference type="Google" id="ProtNLM"/>
    </source>
</evidence>
<evidence type="ECO:0000313" key="3">
    <source>
        <dbReference type="Proteomes" id="UP001302745"/>
    </source>
</evidence>
<keyword evidence="1" id="KW-1133">Transmembrane helix</keyword>